<name>A0A2A4MTV2_9GAMM</name>
<dbReference type="GO" id="GO:0005829">
    <property type="term" value="C:cytosol"/>
    <property type="evidence" value="ECO:0007669"/>
    <property type="project" value="TreeGrafter"/>
</dbReference>
<evidence type="ECO:0000256" key="4">
    <source>
        <dbReference type="ARBA" id="ARBA00044042"/>
    </source>
</evidence>
<protein>
    <recommendedName>
        <fullName evidence="4">lipopolysaccharide heptosyltransferase II</fullName>
        <ecNumber evidence="4">2.4.99.24</ecNumber>
    </recommendedName>
</protein>
<dbReference type="FunFam" id="3.40.50.2000:FF:000023">
    <property type="entry name" value="ADP-heptose--LPS heptosyltransferase II"/>
    <property type="match status" value="1"/>
</dbReference>
<dbReference type="PANTHER" id="PTHR30160:SF7">
    <property type="entry name" value="ADP-HEPTOSE--LPS HEPTOSYLTRANSFERASE 2"/>
    <property type="match status" value="1"/>
</dbReference>
<dbReference type="InterPro" id="IPR011910">
    <property type="entry name" value="RfaF"/>
</dbReference>
<dbReference type="NCBIfam" id="TIGR02195">
    <property type="entry name" value="heptsyl_trn_II"/>
    <property type="match status" value="1"/>
</dbReference>
<evidence type="ECO:0000313" key="6">
    <source>
        <dbReference type="EMBL" id="PCH63154.1"/>
    </source>
</evidence>
<dbReference type="EC" id="2.4.99.24" evidence="4"/>
<dbReference type="Pfam" id="PF01075">
    <property type="entry name" value="Glyco_transf_9"/>
    <property type="match status" value="1"/>
</dbReference>
<dbReference type="EMBL" id="NVQR01000025">
    <property type="protein sequence ID" value="PCH63154.1"/>
    <property type="molecule type" value="Genomic_DNA"/>
</dbReference>
<dbReference type="Proteomes" id="UP000218172">
    <property type="component" value="Unassembled WGS sequence"/>
</dbReference>
<dbReference type="GO" id="GO:0008713">
    <property type="term" value="F:ADP-heptose-lipopolysaccharide heptosyltransferase activity"/>
    <property type="evidence" value="ECO:0007669"/>
    <property type="project" value="UniProtKB-EC"/>
</dbReference>
<dbReference type="GO" id="GO:0009244">
    <property type="term" value="P:lipopolysaccharide core region biosynthetic process"/>
    <property type="evidence" value="ECO:0007669"/>
    <property type="project" value="TreeGrafter"/>
</dbReference>
<keyword evidence="2 6" id="KW-0808">Transferase</keyword>
<evidence type="ECO:0000256" key="1">
    <source>
        <dbReference type="ARBA" id="ARBA00022676"/>
    </source>
</evidence>
<comment type="caution">
    <text evidence="6">The sequence shown here is derived from an EMBL/GenBank/DDBJ whole genome shotgun (WGS) entry which is preliminary data.</text>
</comment>
<sequence>MNQQVSKTANSKERILIIGPSWIGDMVMAQSLFMGLQRRFESPQITVLAPQWSRPLLDRMPEVQDSLSLDLQHGELQLGKRREIGRGLIQRKFTRAIILPNSFKSALIPMHAKIPIRTAWKGEWRNILLSDCRKLDKDKYPLMVTRFTALGLPEQSSATQEFENPRLQTQTEDVDQALTKFNLSTDTKVLAICPGAEFGPSKQWPAKQYAEVSNTLIAKGWQVWIFGSLSDKKIAGEIESLIEDKNGLACKNLTSKTNLAEAIDLMSVTSAVLSNDSGLMHIGAALDKPVVAIYGSTTADFTPPLSNKAKLLSTEISCRPCFKRECPLGHLRCLTEVSAGSAIQALGDLASCES</sequence>
<evidence type="ECO:0000313" key="7">
    <source>
        <dbReference type="Proteomes" id="UP000218172"/>
    </source>
</evidence>
<dbReference type="InterPro" id="IPR051199">
    <property type="entry name" value="LPS_LOS_Heptosyltrfase"/>
</dbReference>
<proteinExistence type="inferred from homology"/>
<evidence type="ECO:0000256" key="3">
    <source>
        <dbReference type="ARBA" id="ARBA00043995"/>
    </source>
</evidence>
<gene>
    <name evidence="6" type="primary">waaF</name>
    <name evidence="6" type="ORF">COC19_01520</name>
</gene>
<dbReference type="SUPFAM" id="SSF53756">
    <property type="entry name" value="UDP-Glycosyltransferase/glycogen phosphorylase"/>
    <property type="match status" value="1"/>
</dbReference>
<dbReference type="PANTHER" id="PTHR30160">
    <property type="entry name" value="TETRAACYLDISACCHARIDE 4'-KINASE-RELATED"/>
    <property type="match status" value="1"/>
</dbReference>
<comment type="catalytic activity">
    <reaction evidence="5">
        <text>an L-alpha-D-Hep-(1-&gt;5)-[alpha-Kdo-(2-&gt;4)]-alpha-Kdo-(2-&gt;6)-lipid A + ADP-L-glycero-beta-D-manno-heptose = an L-alpha-D-Hep-(1-&gt;3)-L-alpha-D-Hep-(1-&gt;5)-[alpha-Kdo-(2-&gt;4)]-alpha-Kdo-(2-&gt;6)-lipid A + ADP + H(+)</text>
        <dbReference type="Rhea" id="RHEA:74071"/>
        <dbReference type="ChEBI" id="CHEBI:15378"/>
        <dbReference type="ChEBI" id="CHEBI:61506"/>
        <dbReference type="ChEBI" id="CHEBI:193068"/>
        <dbReference type="ChEBI" id="CHEBI:193069"/>
        <dbReference type="ChEBI" id="CHEBI:456216"/>
        <dbReference type="EC" id="2.4.99.24"/>
    </reaction>
</comment>
<evidence type="ECO:0000256" key="2">
    <source>
        <dbReference type="ARBA" id="ARBA00022679"/>
    </source>
</evidence>
<comment type="similarity">
    <text evidence="3">Belongs to the glycosyltransferase 9 family.</text>
</comment>
<reference evidence="7" key="1">
    <citation type="submission" date="2017-08" db="EMBL/GenBank/DDBJ databases">
        <title>A dynamic microbial community with high functional redundancy inhabits the cold, oxic subseafloor aquifer.</title>
        <authorList>
            <person name="Tully B.J."/>
            <person name="Wheat C.G."/>
            <person name="Glazer B.T."/>
            <person name="Huber J.A."/>
        </authorList>
    </citation>
    <scope>NUCLEOTIDE SEQUENCE [LARGE SCALE GENOMIC DNA]</scope>
</reference>
<dbReference type="AlphaFoldDB" id="A0A2A4MTV2"/>
<accession>A0A2A4MTV2</accession>
<evidence type="ECO:0000256" key="5">
    <source>
        <dbReference type="ARBA" id="ARBA00047503"/>
    </source>
</evidence>
<dbReference type="Gene3D" id="3.40.50.2000">
    <property type="entry name" value="Glycogen Phosphorylase B"/>
    <property type="match status" value="2"/>
</dbReference>
<dbReference type="CDD" id="cd03789">
    <property type="entry name" value="GT9_LPS_heptosyltransferase"/>
    <property type="match status" value="1"/>
</dbReference>
<keyword evidence="1" id="KW-0328">Glycosyltransferase</keyword>
<organism evidence="6 7">
    <name type="scientific">SAR86 cluster bacterium</name>
    <dbReference type="NCBI Taxonomy" id="2030880"/>
    <lineage>
        <taxon>Bacteria</taxon>
        <taxon>Pseudomonadati</taxon>
        <taxon>Pseudomonadota</taxon>
        <taxon>Gammaproteobacteria</taxon>
        <taxon>SAR86 cluster</taxon>
    </lineage>
</organism>
<dbReference type="InterPro" id="IPR002201">
    <property type="entry name" value="Glyco_trans_9"/>
</dbReference>